<dbReference type="PANTHER" id="PTHR10937:SF8">
    <property type="entry name" value="AMINOTRANSFERASE-RELATED"/>
    <property type="match status" value="1"/>
</dbReference>
<dbReference type="Gene3D" id="3.40.50.10490">
    <property type="entry name" value="Glucose-6-phosphate isomerase like protein, domain 1"/>
    <property type="match status" value="2"/>
</dbReference>
<dbReference type="CDD" id="cd05009">
    <property type="entry name" value="SIS_GlmS_GlmD_2"/>
    <property type="match status" value="1"/>
</dbReference>
<dbReference type="SUPFAM" id="SSF53697">
    <property type="entry name" value="SIS domain"/>
    <property type="match status" value="1"/>
</dbReference>
<evidence type="ECO:0000313" key="3">
    <source>
        <dbReference type="EMBL" id="BAL80430.1"/>
    </source>
</evidence>
<dbReference type="KEGG" id="cex:CSE_03040"/>
<dbReference type="InterPro" id="IPR001347">
    <property type="entry name" value="SIS_dom"/>
</dbReference>
<feature type="domain" description="SIS" evidence="2">
    <location>
        <begin position="24"/>
        <end position="166"/>
    </location>
</feature>
<protein>
    <submittedName>
        <fullName evidence="3">Glucosamine-6-phosphate deaminase</fullName>
    </submittedName>
</protein>
<gene>
    <name evidence="3" type="ordered locus">CSE_03040</name>
</gene>
<dbReference type="InterPro" id="IPR035466">
    <property type="entry name" value="GlmS/AgaS_SIS"/>
</dbReference>
<evidence type="ECO:0000313" key="4">
    <source>
        <dbReference type="Proteomes" id="UP000004793"/>
    </source>
</evidence>
<keyword evidence="4" id="KW-1185">Reference proteome</keyword>
<name>A0A7U6GDJ3_CALEA</name>
<sequence length="334" mass="37638">MLKEIREVLDVIDKYKSRKDFDEIKEKILEFNPASIIIASRGTSDNAAVFGKYVLESIFKIPVSFASFSLYLWYRSFPFLKNVLGVGISQSGETVDVVKVIETFNREGSLTLGITNESDSTLAKISKISFLLEAGKEHSVAATKTYSSTLLFFLGLANNLNGISDFDSIKESVNNVIEKSNDIQKLVTRYRFAESFIILGRGFNYPNALEFALKLRETCLVNAVGYSTVDFLHGPIASLTPETPVILLMPHDETFESNLEVLKTLISYNADVLVVSDFQDLPSNVFHFYIKEGKTLEYPVYIASFLQLFSFYLSIEKKLNPDKPEKLRKVTYGI</sequence>
<evidence type="ECO:0000259" key="2">
    <source>
        <dbReference type="PROSITE" id="PS51464"/>
    </source>
</evidence>
<dbReference type="Proteomes" id="UP000004793">
    <property type="component" value="Chromosome"/>
</dbReference>
<evidence type="ECO:0000256" key="1">
    <source>
        <dbReference type="ARBA" id="ARBA00022737"/>
    </source>
</evidence>
<dbReference type="Pfam" id="PF01380">
    <property type="entry name" value="SIS"/>
    <property type="match status" value="2"/>
</dbReference>
<dbReference type="CDD" id="cd05008">
    <property type="entry name" value="SIS_GlmS_GlmD_1"/>
    <property type="match status" value="1"/>
</dbReference>
<dbReference type="GO" id="GO:0097367">
    <property type="term" value="F:carbohydrate derivative binding"/>
    <property type="evidence" value="ECO:0007669"/>
    <property type="project" value="InterPro"/>
</dbReference>
<dbReference type="PROSITE" id="PS51464">
    <property type="entry name" value="SIS"/>
    <property type="match status" value="2"/>
</dbReference>
<organism evidence="3 4">
    <name type="scientific">Caldisericum exile (strain DSM 21853 / NBRC 104410 / AZM16c01)</name>
    <dbReference type="NCBI Taxonomy" id="511051"/>
    <lineage>
        <taxon>Bacteria</taxon>
        <taxon>Pseudomonadati</taxon>
        <taxon>Caldisericota/Cryosericota group</taxon>
        <taxon>Caldisericota</taxon>
        <taxon>Caldisericia</taxon>
        <taxon>Caldisericales</taxon>
        <taxon>Caldisericaceae</taxon>
        <taxon>Caldisericum</taxon>
    </lineage>
</organism>
<keyword evidence="1" id="KW-0677">Repeat</keyword>
<dbReference type="AlphaFoldDB" id="A0A7U6GDJ3"/>
<dbReference type="InterPro" id="IPR035490">
    <property type="entry name" value="GlmS/FrlB_SIS"/>
</dbReference>
<dbReference type="InterPro" id="IPR046348">
    <property type="entry name" value="SIS_dom_sf"/>
</dbReference>
<reference evidence="3 4" key="1">
    <citation type="submission" date="2011-01" db="EMBL/GenBank/DDBJ databases">
        <title>Whole genome sequence of Caldisericum exile AZM16c01.</title>
        <authorList>
            <person name="Narita-Yamada S."/>
            <person name="Kawakoshi A."/>
            <person name="Nakamura S."/>
            <person name="Sasagawa M."/>
            <person name="Fukada J."/>
            <person name="Sekine M."/>
            <person name="Kato Y."/>
            <person name="Fukai R."/>
            <person name="Sasaki K."/>
            <person name="Hanamaki A."/>
            <person name="Narita H."/>
            <person name="Konno Y."/>
            <person name="Mori K."/>
            <person name="Yamazaki S."/>
            <person name="Suzuki K."/>
            <person name="Fujita N."/>
        </authorList>
    </citation>
    <scope>NUCLEOTIDE SEQUENCE [LARGE SCALE GENOMIC DNA]</scope>
    <source>
        <strain evidence="4">DSM 21853 / NBRC 104410 / AZM16c01</strain>
    </source>
</reference>
<feature type="domain" description="SIS" evidence="2">
    <location>
        <begin position="186"/>
        <end position="324"/>
    </location>
</feature>
<dbReference type="PANTHER" id="PTHR10937">
    <property type="entry name" value="GLUCOSAMINE--FRUCTOSE-6-PHOSPHATE AMINOTRANSFERASE, ISOMERIZING"/>
    <property type="match status" value="1"/>
</dbReference>
<accession>A0A7U6GDJ3</accession>
<proteinExistence type="predicted"/>
<dbReference type="EMBL" id="AP012051">
    <property type="protein sequence ID" value="BAL80430.1"/>
    <property type="molecule type" value="Genomic_DNA"/>
</dbReference>
<dbReference type="GO" id="GO:1901135">
    <property type="term" value="P:carbohydrate derivative metabolic process"/>
    <property type="evidence" value="ECO:0007669"/>
    <property type="project" value="InterPro"/>
</dbReference>